<sequence>MKYKVVLYRCKDFKLLVTNKIYSYSAMKNGPYKSYDNEFSDFKSRVILPASKHYSVILKWRTKCLPLSTIGQFEIPFSCYFITDEIEKIQEFPAIINTATVPGNCTFNVTNTQITCSPVVTSQILHSFSKLASSIYLLLGFMTRTFCKCSSIEELRNLFGWVSHAIDCQSSMFLILTGDRENIIHINGDDDDQKALRSIIPNLCPPNDQIFTDFSVTTLNDKRVYGGGVKIADSIVITAYLRHCNTSVIRGPERAMTQLLALFFGGAVAKFIRSPARRFDEYKEKLIPNESPDDRFIINYDKFIISESIGTVFNDDGSPLFSQHSDRSLRLIRLIPKGILERRKSCFLKVSHLTYMISFFEHGGYILQLQNENDNIKFTANFGMDCLIWVIAQRRKETLFSSLGIDFWKFVEKLSSGDSKNVEAAVTHVLQYKDSSLTAEFHYCGRHYQVNVSCTCADLLRIVALSTDDRSKREQEVRDIEKSVSIALSTGRVSIWSYDDTENPVRVYSQWPDPRATSIANRSTIMFNIPMEYQENVFSAFKTCIADKKPFSIDAPVMMNTVRWFSIRGIRSGPTSILLLMIDITATKNAEEHLRIEKARFVDAATAKTRFLANMSHEIRNPLNGMSGLLELLMSTDVVQKYSDNMEILSDSFQSLLELLNDILDLAKIEQNQMHPSFTDFDPLQVLADSLNKQMKQAAKNGILFNPIIDPKLATVVHGDPHIFARVASNLVSNAVKFTKKGSITISVSSDDNLKLIIADTGIGISHDFQQKIFGIFLQGDNSITRSYGGIGVGLALVNKMLQLINGHITLKSDTGRGTTFTITFPYESELIPFIPSTLKNKQHHQILNLAGQRVFQICQPHCEFFCHALISDVELINEHLSLILIENKEECIEQVKEIMKKYPDVQIANVLGPEIPQTVLNNVINVRQWIKDLPRLFSDLIWRKKIMKKKMSIGNHLKVLLAEDNATNQLVMRKVFEKLATDAVIVDNGADALKMLNNERFDVVILDQHMPVMDGPSCARAIRESGEKWSKIPIVALTASHSKEDENACLSAGMDSFLTKPITIRMIQSLIEKYEK</sequence>
<dbReference type="OrthoDB" id="10266508at2759"/>
<dbReference type="InterPro" id="IPR003594">
    <property type="entry name" value="HATPase_dom"/>
</dbReference>
<feature type="domain" description="Histidine kinase" evidence="4">
    <location>
        <begin position="614"/>
        <end position="829"/>
    </location>
</feature>
<accession>A2EFD7</accession>
<evidence type="ECO:0000256" key="1">
    <source>
        <dbReference type="ARBA" id="ARBA00022553"/>
    </source>
</evidence>
<evidence type="ECO:0000259" key="4">
    <source>
        <dbReference type="PROSITE" id="PS50109"/>
    </source>
</evidence>
<feature type="modified residue" description="4-aspartylphosphate" evidence="3">
    <location>
        <position position="1008"/>
    </location>
</feature>
<evidence type="ECO:0000313" key="6">
    <source>
        <dbReference type="EMBL" id="EAY08634.1"/>
    </source>
</evidence>
<dbReference type="InterPro" id="IPR003661">
    <property type="entry name" value="HisK_dim/P_dom"/>
</dbReference>
<dbReference type="Pfam" id="PF00512">
    <property type="entry name" value="HisKA"/>
    <property type="match status" value="1"/>
</dbReference>
<dbReference type="GO" id="GO:0000155">
    <property type="term" value="F:phosphorelay sensor kinase activity"/>
    <property type="evidence" value="ECO:0007669"/>
    <property type="project" value="InterPro"/>
</dbReference>
<dbReference type="SUPFAM" id="SSF52172">
    <property type="entry name" value="CheY-like"/>
    <property type="match status" value="1"/>
</dbReference>
<dbReference type="InterPro" id="IPR011006">
    <property type="entry name" value="CheY-like_superfamily"/>
</dbReference>
<dbReference type="VEuPathDB" id="TrichDB:TVAGG3_0089910"/>
<dbReference type="SMART" id="SM00448">
    <property type="entry name" value="REC"/>
    <property type="match status" value="1"/>
</dbReference>
<dbReference type="Proteomes" id="UP000001542">
    <property type="component" value="Unassembled WGS sequence"/>
</dbReference>
<dbReference type="CDD" id="cd00082">
    <property type="entry name" value="HisKA"/>
    <property type="match status" value="1"/>
</dbReference>
<dbReference type="PANTHER" id="PTHR45339">
    <property type="entry name" value="HYBRID SIGNAL TRANSDUCTION HISTIDINE KINASE J"/>
    <property type="match status" value="1"/>
</dbReference>
<gene>
    <name evidence="6" type="ORF">TVAG_239940</name>
</gene>
<dbReference type="PROSITE" id="PS50110">
    <property type="entry name" value="RESPONSE_REGULATORY"/>
    <property type="match status" value="1"/>
</dbReference>
<dbReference type="SUPFAM" id="SSF55874">
    <property type="entry name" value="ATPase domain of HSP90 chaperone/DNA topoisomerase II/histidine kinase"/>
    <property type="match status" value="1"/>
</dbReference>
<feature type="domain" description="Response regulatory" evidence="5">
    <location>
        <begin position="959"/>
        <end position="1076"/>
    </location>
</feature>
<dbReference type="KEGG" id="tva:4766538"/>
<evidence type="ECO:0000256" key="3">
    <source>
        <dbReference type="PROSITE-ProRule" id="PRU00169"/>
    </source>
</evidence>
<dbReference type="PRINTS" id="PR00344">
    <property type="entry name" value="BCTRLSENSOR"/>
</dbReference>
<reference evidence="6" key="2">
    <citation type="journal article" date="2007" name="Science">
        <title>Draft genome sequence of the sexually transmitted pathogen Trichomonas vaginalis.</title>
        <authorList>
            <person name="Carlton J.M."/>
            <person name="Hirt R.P."/>
            <person name="Silva J.C."/>
            <person name="Delcher A.L."/>
            <person name="Schatz M."/>
            <person name="Zhao Q."/>
            <person name="Wortman J.R."/>
            <person name="Bidwell S.L."/>
            <person name="Alsmark U.C.M."/>
            <person name="Besteiro S."/>
            <person name="Sicheritz-Ponten T."/>
            <person name="Noel C.J."/>
            <person name="Dacks J.B."/>
            <person name="Foster P.G."/>
            <person name="Simillion C."/>
            <person name="Van de Peer Y."/>
            <person name="Miranda-Saavedra D."/>
            <person name="Barton G.J."/>
            <person name="Westrop G.D."/>
            <person name="Mueller S."/>
            <person name="Dessi D."/>
            <person name="Fiori P.L."/>
            <person name="Ren Q."/>
            <person name="Paulsen I."/>
            <person name="Zhang H."/>
            <person name="Bastida-Corcuera F.D."/>
            <person name="Simoes-Barbosa A."/>
            <person name="Brown M.T."/>
            <person name="Hayes R.D."/>
            <person name="Mukherjee M."/>
            <person name="Okumura C.Y."/>
            <person name="Schneider R."/>
            <person name="Smith A.J."/>
            <person name="Vanacova S."/>
            <person name="Villalvazo M."/>
            <person name="Haas B.J."/>
            <person name="Pertea M."/>
            <person name="Feldblyum T.V."/>
            <person name="Utterback T.R."/>
            <person name="Shu C.L."/>
            <person name="Osoegawa K."/>
            <person name="de Jong P.J."/>
            <person name="Hrdy I."/>
            <person name="Horvathova L."/>
            <person name="Zubacova Z."/>
            <person name="Dolezal P."/>
            <person name="Malik S.B."/>
            <person name="Logsdon J.M. Jr."/>
            <person name="Henze K."/>
            <person name="Gupta A."/>
            <person name="Wang C.C."/>
            <person name="Dunne R.L."/>
            <person name="Upcroft J.A."/>
            <person name="Upcroft P."/>
            <person name="White O."/>
            <person name="Salzberg S.L."/>
            <person name="Tang P."/>
            <person name="Chiu C.-H."/>
            <person name="Lee Y.-S."/>
            <person name="Embley T.M."/>
            <person name="Coombs G.H."/>
            <person name="Mottram J.C."/>
            <person name="Tachezy J."/>
            <person name="Fraser-Liggett C.M."/>
            <person name="Johnson P.J."/>
        </authorList>
    </citation>
    <scope>NUCLEOTIDE SEQUENCE [LARGE SCALE GENOMIC DNA]</scope>
    <source>
        <strain evidence="6">G3</strain>
    </source>
</reference>
<dbReference type="InterPro" id="IPR005467">
    <property type="entry name" value="His_kinase_dom"/>
</dbReference>
<dbReference type="Gene3D" id="3.40.50.2300">
    <property type="match status" value="1"/>
</dbReference>
<dbReference type="PANTHER" id="PTHR45339:SF1">
    <property type="entry name" value="HYBRID SIGNAL TRANSDUCTION HISTIDINE KINASE J"/>
    <property type="match status" value="1"/>
</dbReference>
<dbReference type="InterPro" id="IPR001789">
    <property type="entry name" value="Sig_transdc_resp-reg_receiver"/>
</dbReference>
<reference evidence="6" key="1">
    <citation type="submission" date="2006-10" db="EMBL/GenBank/DDBJ databases">
        <authorList>
            <person name="Amadeo P."/>
            <person name="Zhao Q."/>
            <person name="Wortman J."/>
            <person name="Fraser-Liggett C."/>
            <person name="Carlton J."/>
        </authorList>
    </citation>
    <scope>NUCLEOTIDE SEQUENCE</scope>
    <source>
        <strain evidence="6">G3</strain>
    </source>
</reference>
<dbReference type="eggNOG" id="KOG0519">
    <property type="taxonomic scope" value="Eukaryota"/>
</dbReference>
<dbReference type="CDD" id="cd17546">
    <property type="entry name" value="REC_hyHK_CKI1_RcsC-like"/>
    <property type="match status" value="1"/>
</dbReference>
<dbReference type="SMART" id="SM00387">
    <property type="entry name" value="HATPase_c"/>
    <property type="match status" value="1"/>
</dbReference>
<evidence type="ECO:0000259" key="5">
    <source>
        <dbReference type="PROSITE" id="PS50110"/>
    </source>
</evidence>
<name>A2EFD7_TRIV3</name>
<dbReference type="AlphaFoldDB" id="A2EFD7"/>
<evidence type="ECO:0000313" key="7">
    <source>
        <dbReference type="Proteomes" id="UP000001542"/>
    </source>
</evidence>
<evidence type="ECO:0000256" key="2">
    <source>
        <dbReference type="ARBA" id="ARBA00023012"/>
    </source>
</evidence>
<dbReference type="SMR" id="A2EFD7"/>
<dbReference type="InParanoid" id="A2EFD7"/>
<keyword evidence="2" id="KW-0902">Two-component regulatory system</keyword>
<dbReference type="PROSITE" id="PS50109">
    <property type="entry name" value="HIS_KIN"/>
    <property type="match status" value="1"/>
</dbReference>
<dbReference type="RefSeq" id="XP_001320857.1">
    <property type="nucleotide sequence ID" value="XM_001320822.1"/>
</dbReference>
<dbReference type="STRING" id="5722.A2EFD7"/>
<keyword evidence="7" id="KW-1185">Reference proteome</keyword>
<dbReference type="InterPro" id="IPR004358">
    <property type="entry name" value="Sig_transdc_His_kin-like_C"/>
</dbReference>
<dbReference type="Pfam" id="PF02518">
    <property type="entry name" value="HATPase_c"/>
    <property type="match status" value="1"/>
</dbReference>
<dbReference type="SMART" id="SM00388">
    <property type="entry name" value="HisKA"/>
    <property type="match status" value="1"/>
</dbReference>
<dbReference type="InterPro" id="IPR036890">
    <property type="entry name" value="HATPase_C_sf"/>
</dbReference>
<dbReference type="SUPFAM" id="SSF47384">
    <property type="entry name" value="Homodimeric domain of signal transducing histidine kinase"/>
    <property type="match status" value="1"/>
</dbReference>
<dbReference type="EMBL" id="DS113374">
    <property type="protein sequence ID" value="EAY08634.1"/>
    <property type="molecule type" value="Genomic_DNA"/>
</dbReference>
<dbReference type="Gene3D" id="3.30.565.10">
    <property type="entry name" value="Histidine kinase-like ATPase, C-terminal domain"/>
    <property type="match status" value="1"/>
</dbReference>
<organism evidence="6 7">
    <name type="scientific">Trichomonas vaginalis (strain ATCC PRA-98 / G3)</name>
    <dbReference type="NCBI Taxonomy" id="412133"/>
    <lineage>
        <taxon>Eukaryota</taxon>
        <taxon>Metamonada</taxon>
        <taxon>Parabasalia</taxon>
        <taxon>Trichomonadida</taxon>
        <taxon>Trichomonadidae</taxon>
        <taxon>Trichomonas</taxon>
    </lineage>
</organism>
<dbReference type="Pfam" id="PF00072">
    <property type="entry name" value="Response_reg"/>
    <property type="match status" value="1"/>
</dbReference>
<keyword evidence="1 3" id="KW-0597">Phosphoprotein</keyword>
<proteinExistence type="predicted"/>
<dbReference type="VEuPathDB" id="TrichDB:TVAG_239940"/>
<dbReference type="Gene3D" id="1.10.287.130">
    <property type="match status" value="1"/>
</dbReference>
<protein>
    <submittedName>
        <fullName evidence="6">ATPase, putative</fullName>
    </submittedName>
</protein>
<dbReference type="InterPro" id="IPR036097">
    <property type="entry name" value="HisK_dim/P_sf"/>
</dbReference>